<evidence type="ECO:0000313" key="2">
    <source>
        <dbReference type="Proteomes" id="UP001208567"/>
    </source>
</evidence>
<dbReference type="EMBL" id="BRXR01000001">
    <property type="protein sequence ID" value="GLC31206.1"/>
    <property type="molecule type" value="Genomic_DNA"/>
</dbReference>
<comment type="caution">
    <text evidence="1">The sequence shown here is derived from an EMBL/GenBank/DDBJ whole genome shotgun (WGS) entry which is preliminary data.</text>
</comment>
<dbReference type="Pfam" id="PF09929">
    <property type="entry name" value="DUF2161"/>
    <property type="match status" value="1"/>
</dbReference>
<organism evidence="1 2">
    <name type="scientific">Clostridium omnivorum</name>
    <dbReference type="NCBI Taxonomy" id="1604902"/>
    <lineage>
        <taxon>Bacteria</taxon>
        <taxon>Bacillati</taxon>
        <taxon>Bacillota</taxon>
        <taxon>Clostridia</taxon>
        <taxon>Eubacteriales</taxon>
        <taxon>Clostridiaceae</taxon>
        <taxon>Clostridium</taxon>
    </lineage>
</organism>
<protein>
    <submittedName>
        <fullName evidence="1">Uncharacterized protein</fullName>
    </submittedName>
</protein>
<sequence length="248" mass="28758">MKKEANKKIMETDLYEPIYNYLISQGYIVHSEVKNCDITAIKGKELVVIEMKLRFNVTLLMQAVQRQKAADSVYVAILKPKGGAFSKGWDDMCHLLKRLELGLITVSFNGKKPMMEIVFHPMEYKRKKNNNIRKAIIREINGRYMDYNIGGSTRRKLMTAYRENSIHIACCLEKFGQLSPKQLKELGTGEKTQSILSKNFYGWFNRVSVGKYELQESAKEALKNYHELAEHYRKQIKNIDISEFNSKA</sequence>
<dbReference type="Proteomes" id="UP001208567">
    <property type="component" value="Unassembled WGS sequence"/>
</dbReference>
<name>A0ABQ5N7T8_9CLOT</name>
<reference evidence="1 2" key="1">
    <citation type="journal article" date="2024" name="Int. J. Syst. Evol. Microbiol.">
        <title>Clostridium omnivorum sp. nov., isolated from anoxic soil under the treatment of reductive soil disinfestation.</title>
        <authorList>
            <person name="Ueki A."/>
            <person name="Tonouchi A."/>
            <person name="Kaku N."/>
            <person name="Honma S."/>
            <person name="Ueki K."/>
        </authorList>
    </citation>
    <scope>NUCLEOTIDE SEQUENCE [LARGE SCALE GENOMIC DNA]</scope>
    <source>
        <strain evidence="1 2">E14</strain>
    </source>
</reference>
<accession>A0ABQ5N7T8</accession>
<gene>
    <name evidence="1" type="ORF">bsdE14_26160</name>
</gene>
<evidence type="ECO:0000313" key="1">
    <source>
        <dbReference type="EMBL" id="GLC31206.1"/>
    </source>
</evidence>
<proteinExistence type="predicted"/>
<dbReference type="InterPro" id="IPR018679">
    <property type="entry name" value="DUF2161"/>
</dbReference>
<keyword evidence="2" id="KW-1185">Reference proteome</keyword>